<feature type="non-terminal residue" evidence="1">
    <location>
        <position position="175"/>
    </location>
</feature>
<evidence type="ECO:0000313" key="1">
    <source>
        <dbReference type="EMBL" id="KAJ7358029.1"/>
    </source>
</evidence>
<keyword evidence="2" id="KW-1185">Reference proteome</keyword>
<organism evidence="1 2">
    <name type="scientific">Mycena albidolilacea</name>
    <dbReference type="NCBI Taxonomy" id="1033008"/>
    <lineage>
        <taxon>Eukaryota</taxon>
        <taxon>Fungi</taxon>
        <taxon>Dikarya</taxon>
        <taxon>Basidiomycota</taxon>
        <taxon>Agaricomycotina</taxon>
        <taxon>Agaricomycetes</taxon>
        <taxon>Agaricomycetidae</taxon>
        <taxon>Agaricales</taxon>
        <taxon>Marasmiineae</taxon>
        <taxon>Mycenaceae</taxon>
        <taxon>Mycena</taxon>
    </lineage>
</organism>
<comment type="caution">
    <text evidence="1">The sequence shown here is derived from an EMBL/GenBank/DDBJ whole genome shotgun (WGS) entry which is preliminary data.</text>
</comment>
<dbReference type="Proteomes" id="UP001218218">
    <property type="component" value="Unassembled WGS sequence"/>
</dbReference>
<gene>
    <name evidence="1" type="ORF">DFH08DRAFT_686878</name>
</gene>
<sequence length="175" mass="19703">WPKWMRDGTKLLQGCPEGGSEWKVTVAAWTALEETYGLKSSSANLPSLGKVRPEEVHQWLKNSRSTTKKVIVKSQEKLVKDWWNWWSALAPAWREKDGTGMLKIGEENGEWGDLIHPGANSLLMVLLPLVWWREGYPGNAASENWLAAVRDVSWVLEGLLSAAKAKYVRSCSPML</sequence>
<dbReference type="EMBL" id="JARIHO010000007">
    <property type="protein sequence ID" value="KAJ7358029.1"/>
    <property type="molecule type" value="Genomic_DNA"/>
</dbReference>
<accession>A0AAD7EZ52</accession>
<proteinExistence type="predicted"/>
<evidence type="ECO:0000313" key="2">
    <source>
        <dbReference type="Proteomes" id="UP001218218"/>
    </source>
</evidence>
<name>A0AAD7EZ52_9AGAR</name>
<reference evidence="1" key="1">
    <citation type="submission" date="2023-03" db="EMBL/GenBank/DDBJ databases">
        <title>Massive genome expansion in bonnet fungi (Mycena s.s.) driven by repeated elements and novel gene families across ecological guilds.</title>
        <authorList>
            <consortium name="Lawrence Berkeley National Laboratory"/>
            <person name="Harder C.B."/>
            <person name="Miyauchi S."/>
            <person name="Viragh M."/>
            <person name="Kuo A."/>
            <person name="Thoen E."/>
            <person name="Andreopoulos B."/>
            <person name="Lu D."/>
            <person name="Skrede I."/>
            <person name="Drula E."/>
            <person name="Henrissat B."/>
            <person name="Morin E."/>
            <person name="Kohler A."/>
            <person name="Barry K."/>
            <person name="LaButti K."/>
            <person name="Morin E."/>
            <person name="Salamov A."/>
            <person name="Lipzen A."/>
            <person name="Mereny Z."/>
            <person name="Hegedus B."/>
            <person name="Baldrian P."/>
            <person name="Stursova M."/>
            <person name="Weitz H."/>
            <person name="Taylor A."/>
            <person name="Grigoriev I.V."/>
            <person name="Nagy L.G."/>
            <person name="Martin F."/>
            <person name="Kauserud H."/>
        </authorList>
    </citation>
    <scope>NUCLEOTIDE SEQUENCE</scope>
    <source>
        <strain evidence="1">CBHHK002</strain>
    </source>
</reference>
<protein>
    <submittedName>
        <fullName evidence="1">Uncharacterized protein</fullName>
    </submittedName>
</protein>
<dbReference type="AlphaFoldDB" id="A0AAD7EZ52"/>